<comment type="caution">
    <text evidence="1">The sequence shown here is derived from an EMBL/GenBank/DDBJ whole genome shotgun (WGS) entry which is preliminary data.</text>
</comment>
<evidence type="ECO:0000313" key="1">
    <source>
        <dbReference type="EMBL" id="NAY91616.1"/>
    </source>
</evidence>
<keyword evidence="2" id="KW-1185">Reference proteome</keyword>
<accession>A0A964WX01</accession>
<sequence>MELERFLEIRKVMCAENPLVTEGKMMRSPAIKYNGSVFAFLSRQHKMVFKLGKDYPDEVLGVPRSPFNPFKTKKPLAGWYELGFGHQEKWGAFAAKALEKIKSE</sequence>
<dbReference type="Proteomes" id="UP000667650">
    <property type="component" value="Unassembled WGS sequence"/>
</dbReference>
<dbReference type="AlphaFoldDB" id="A0A964WX01"/>
<gene>
    <name evidence="1" type="ORF">GTQ34_06780</name>
</gene>
<dbReference type="EMBL" id="JAAABI010000002">
    <property type="protein sequence ID" value="NAY91616.1"/>
    <property type="molecule type" value="Genomic_DNA"/>
</dbReference>
<protein>
    <recommendedName>
        <fullName evidence="3">YjbR protein</fullName>
    </recommendedName>
</protein>
<organism evidence="1 2">
    <name type="scientific">Flagellimonas ochracea</name>
    <dbReference type="NCBI Taxonomy" id="2696472"/>
    <lineage>
        <taxon>Bacteria</taxon>
        <taxon>Pseudomonadati</taxon>
        <taxon>Bacteroidota</taxon>
        <taxon>Flavobacteriia</taxon>
        <taxon>Flavobacteriales</taxon>
        <taxon>Flavobacteriaceae</taxon>
        <taxon>Flagellimonas</taxon>
    </lineage>
</organism>
<evidence type="ECO:0008006" key="3">
    <source>
        <dbReference type="Google" id="ProtNLM"/>
    </source>
</evidence>
<name>A0A964WX01_9FLAO</name>
<reference evidence="1" key="1">
    <citation type="submission" date="2020-01" db="EMBL/GenBank/DDBJ databases">
        <title>Muricauda ochracea sp. nov., isolated from a tidal flat of Garorim bay in Korea.</title>
        <authorList>
            <person name="Kim D."/>
            <person name="Yoo Y."/>
            <person name="Kim J.-J."/>
        </authorList>
    </citation>
    <scope>NUCLEOTIDE SEQUENCE</scope>
    <source>
        <strain evidence="1">JGD-17</strain>
    </source>
</reference>
<evidence type="ECO:0000313" key="2">
    <source>
        <dbReference type="Proteomes" id="UP000667650"/>
    </source>
</evidence>
<dbReference type="RefSeq" id="WP_166523029.1">
    <property type="nucleotide sequence ID" value="NZ_JAAABI010000002.1"/>
</dbReference>
<proteinExistence type="predicted"/>